<dbReference type="RefSeq" id="WP_085797214.1">
    <property type="nucleotide sequence ID" value="NZ_FWFO01000003.1"/>
</dbReference>
<sequence>MSMSSIGDLARTLMFQNRSTEIRNEISKLTQELASGRVADVSDHLKGDFSHLADVERSLERLGTLSNTAAETGLFATTVQRSLENLDNRTGDLANSLTAIGNFGQDINRTQASNQAKSELGAMIGSLNQAVAGRSLFAGIATDQVPLESSDRLLQEVRTVIAGSATADDAITAARNWFNDPAGFETVIYRGSTQSLAPISVGENNDVTLDLRADNATIRTVLLNTTLAALATDAAVGLSDAEQTDLLKKTGSGLVNARDDIVGLRADVGHAEARIDQAKSRNSATKTSLEFARNKLIGADPFEVTTRLQSVQVQLQSLYTVTARTSSLNLVNFLR</sequence>
<feature type="domain" description="Flagellin C-terminal" evidence="1">
    <location>
        <begin position="257"/>
        <end position="334"/>
    </location>
</feature>
<keyword evidence="2" id="KW-0969">Cilium</keyword>
<keyword evidence="3" id="KW-1185">Reference proteome</keyword>
<keyword evidence="2" id="KW-0966">Cell projection</keyword>
<reference evidence="2 3" key="1">
    <citation type="submission" date="2017-03" db="EMBL/GenBank/DDBJ databases">
        <authorList>
            <person name="Afonso C.L."/>
            <person name="Miller P.J."/>
            <person name="Scott M.A."/>
            <person name="Spackman E."/>
            <person name="Goraichik I."/>
            <person name="Dimitrov K.M."/>
            <person name="Suarez D.L."/>
            <person name="Swayne D.E."/>
        </authorList>
    </citation>
    <scope>NUCLEOTIDE SEQUENCE [LARGE SCALE GENOMIC DNA]</scope>
    <source>
        <strain evidence="2 3">CECT 7639</strain>
    </source>
</reference>
<dbReference type="EMBL" id="FWFO01000003">
    <property type="protein sequence ID" value="SLN63568.1"/>
    <property type="molecule type" value="Genomic_DNA"/>
</dbReference>
<dbReference type="InterPro" id="IPR046358">
    <property type="entry name" value="Flagellin_C"/>
</dbReference>
<gene>
    <name evidence="2" type="ORF">TRL7639_03580</name>
</gene>
<dbReference type="Gene3D" id="1.20.1330.10">
    <property type="entry name" value="f41 fragment of flagellin, N-terminal domain"/>
    <property type="match status" value="1"/>
</dbReference>
<evidence type="ECO:0000313" key="2">
    <source>
        <dbReference type="EMBL" id="SLN63568.1"/>
    </source>
</evidence>
<accession>A0A1Y5TM59</accession>
<protein>
    <submittedName>
        <fullName evidence="2">Flagellar hook-associated protein FlgL</fullName>
    </submittedName>
</protein>
<evidence type="ECO:0000259" key="1">
    <source>
        <dbReference type="Pfam" id="PF00700"/>
    </source>
</evidence>
<organism evidence="2 3">
    <name type="scientific">Falsiruegeria litorea R37</name>
    <dbReference type="NCBI Taxonomy" id="1200284"/>
    <lineage>
        <taxon>Bacteria</taxon>
        <taxon>Pseudomonadati</taxon>
        <taxon>Pseudomonadota</taxon>
        <taxon>Alphaproteobacteria</taxon>
        <taxon>Rhodobacterales</taxon>
        <taxon>Roseobacteraceae</taxon>
        <taxon>Falsiruegeria</taxon>
    </lineage>
</organism>
<evidence type="ECO:0000313" key="3">
    <source>
        <dbReference type="Proteomes" id="UP000193077"/>
    </source>
</evidence>
<name>A0A1Y5TM59_9RHOB</name>
<dbReference type="Proteomes" id="UP000193077">
    <property type="component" value="Unassembled WGS sequence"/>
</dbReference>
<dbReference type="SUPFAM" id="SSF64518">
    <property type="entry name" value="Phase 1 flagellin"/>
    <property type="match status" value="1"/>
</dbReference>
<keyword evidence="2" id="KW-0282">Flagellum</keyword>
<dbReference type="AlphaFoldDB" id="A0A1Y5TM59"/>
<dbReference type="OrthoDB" id="7312911at2"/>
<proteinExistence type="predicted"/>
<dbReference type="Pfam" id="PF00700">
    <property type="entry name" value="Flagellin_C"/>
    <property type="match status" value="1"/>
</dbReference>